<gene>
    <name evidence="1" type="ORF">H8698_01505</name>
</gene>
<dbReference type="PANTHER" id="PTHR38440:SF1">
    <property type="entry name" value="UPF0398 PROTEIN SPR0331"/>
    <property type="match status" value="1"/>
</dbReference>
<dbReference type="Proteomes" id="UP000611762">
    <property type="component" value="Unassembled WGS sequence"/>
</dbReference>
<keyword evidence="2" id="KW-1185">Reference proteome</keyword>
<comment type="caution">
    <text evidence="1">The sequence shown here is derived from an EMBL/GenBank/DDBJ whole genome shotgun (WGS) entry which is preliminary data.</text>
</comment>
<sequence length="152" mass="17648">MGSCCFTGHRAMSMEEQQRIYPILMEKLTEATAKGVTVFRNGGALGFDTMSALSVIKLKERHPQLKLFIDAPHRGQSERWEEFDRNVYEYILARADKVTYVSERYQRGCMQKRNRFMVDNSDFVIAYVKRIRGGSYYTACYAESLGREVVYL</sequence>
<name>A0A926DIT7_9FIRM</name>
<protein>
    <submittedName>
        <fullName evidence="1">DUF1273 family protein</fullName>
    </submittedName>
</protein>
<dbReference type="SUPFAM" id="SSF102405">
    <property type="entry name" value="MCP/YpsA-like"/>
    <property type="match status" value="1"/>
</dbReference>
<evidence type="ECO:0000313" key="2">
    <source>
        <dbReference type="Proteomes" id="UP000611762"/>
    </source>
</evidence>
<dbReference type="Pfam" id="PF06908">
    <property type="entry name" value="YpsA"/>
    <property type="match status" value="1"/>
</dbReference>
<organism evidence="1 2">
    <name type="scientific">Congzhengia minquanensis</name>
    <dbReference type="NCBI Taxonomy" id="2763657"/>
    <lineage>
        <taxon>Bacteria</taxon>
        <taxon>Bacillati</taxon>
        <taxon>Bacillota</taxon>
        <taxon>Clostridia</taxon>
        <taxon>Eubacteriales</taxon>
        <taxon>Oscillospiraceae</taxon>
        <taxon>Congzhengia</taxon>
    </lineage>
</organism>
<dbReference type="RefSeq" id="WP_249310867.1">
    <property type="nucleotide sequence ID" value="NZ_JACRSU010000001.1"/>
</dbReference>
<accession>A0A926DIT7</accession>
<dbReference type="EMBL" id="JACRSU010000001">
    <property type="protein sequence ID" value="MBC8539648.1"/>
    <property type="molecule type" value="Genomic_DNA"/>
</dbReference>
<dbReference type="AlphaFoldDB" id="A0A926DIT7"/>
<reference evidence="1" key="1">
    <citation type="submission" date="2020-08" db="EMBL/GenBank/DDBJ databases">
        <title>Genome public.</title>
        <authorList>
            <person name="Liu C."/>
            <person name="Sun Q."/>
        </authorList>
    </citation>
    <scope>NUCLEOTIDE SEQUENCE</scope>
    <source>
        <strain evidence="1">H8</strain>
    </source>
</reference>
<proteinExistence type="predicted"/>
<evidence type="ECO:0000313" key="1">
    <source>
        <dbReference type="EMBL" id="MBC8539648.1"/>
    </source>
</evidence>
<dbReference type="Gene3D" id="3.40.50.450">
    <property type="match status" value="1"/>
</dbReference>
<dbReference type="PANTHER" id="PTHR38440">
    <property type="entry name" value="UPF0398 PROTEIN YPSA"/>
    <property type="match status" value="1"/>
</dbReference>
<dbReference type="InterPro" id="IPR010697">
    <property type="entry name" value="YspA"/>
</dbReference>